<keyword evidence="2" id="KW-0812">Transmembrane</keyword>
<proteinExistence type="predicted"/>
<feature type="domain" description="LytR/CpsA/Psr regulator C-terminal" evidence="3">
    <location>
        <begin position="94"/>
        <end position="183"/>
    </location>
</feature>
<evidence type="ECO:0000256" key="2">
    <source>
        <dbReference type="SAM" id="Phobius"/>
    </source>
</evidence>
<evidence type="ECO:0000256" key="1">
    <source>
        <dbReference type="SAM" id="MobiDB-lite"/>
    </source>
</evidence>
<feature type="transmembrane region" description="Helical" evidence="2">
    <location>
        <begin position="40"/>
        <end position="62"/>
    </location>
</feature>
<reference evidence="4" key="1">
    <citation type="submission" date="2021-02" db="EMBL/GenBank/DDBJ databases">
        <title>Sequencing the genomes of 1000 actinobacteria strains.</title>
        <authorList>
            <person name="Klenk H.-P."/>
        </authorList>
    </citation>
    <scope>NUCLEOTIDE SEQUENCE</scope>
    <source>
        <strain evidence="4">DSM 22850</strain>
    </source>
</reference>
<gene>
    <name evidence="4" type="ORF">JOF28_002327</name>
</gene>
<dbReference type="RefSeq" id="WP_342452164.1">
    <property type="nucleotide sequence ID" value="NZ_JAFIDA010000001.1"/>
</dbReference>
<feature type="compositionally biased region" description="Pro residues" evidence="1">
    <location>
        <begin position="262"/>
        <end position="274"/>
    </location>
</feature>
<dbReference type="Gene3D" id="3.30.70.2390">
    <property type="match status" value="1"/>
</dbReference>
<sequence>MGQTTAGSGERQSYPEDRFDRVVRSGRVGAHRVISRPRYVWQYVIAGLLGFALLTTLGVLAVHSVGSSGKLPALDKGAPVAQAAKTEPELDPNATVAVINGSEIQNLAAALDKIIVDEEWGQILFSGSAATTDVAISAVFYSDPADAEAAAGLAAKLGGLSTYTTEDYKEYGAQLVVLLGADYAGPGHDEAAALTAAGEGAKESSSPEAPEEGVEPNPAGEADADSEPQQAAEGGVDGVPEAPVENAPAAPLEAPAEAPVDVPAPAPAEQPAPPAEETTP</sequence>
<keyword evidence="5" id="KW-1185">Reference proteome</keyword>
<feature type="compositionally biased region" description="Low complexity" evidence="1">
    <location>
        <begin position="195"/>
        <end position="208"/>
    </location>
</feature>
<evidence type="ECO:0000313" key="5">
    <source>
        <dbReference type="Proteomes" id="UP000675163"/>
    </source>
</evidence>
<evidence type="ECO:0000259" key="3">
    <source>
        <dbReference type="Pfam" id="PF13399"/>
    </source>
</evidence>
<dbReference type="Proteomes" id="UP000675163">
    <property type="component" value="Unassembled WGS sequence"/>
</dbReference>
<feature type="region of interest" description="Disordered" evidence="1">
    <location>
        <begin position="195"/>
        <end position="280"/>
    </location>
</feature>
<keyword evidence="2" id="KW-1133">Transmembrane helix</keyword>
<accession>A0A940PVP3</accession>
<evidence type="ECO:0000313" key="4">
    <source>
        <dbReference type="EMBL" id="MBP1327095.1"/>
    </source>
</evidence>
<keyword evidence="2" id="KW-0472">Membrane</keyword>
<organism evidence="4 5">
    <name type="scientific">Leucobacter exalbidus</name>
    <dbReference type="NCBI Taxonomy" id="662960"/>
    <lineage>
        <taxon>Bacteria</taxon>
        <taxon>Bacillati</taxon>
        <taxon>Actinomycetota</taxon>
        <taxon>Actinomycetes</taxon>
        <taxon>Micrococcales</taxon>
        <taxon>Microbacteriaceae</taxon>
        <taxon>Leucobacter</taxon>
    </lineage>
</organism>
<feature type="compositionally biased region" description="Low complexity" evidence="1">
    <location>
        <begin position="239"/>
        <end position="261"/>
    </location>
</feature>
<dbReference type="Pfam" id="PF13399">
    <property type="entry name" value="LytR_C"/>
    <property type="match status" value="1"/>
</dbReference>
<protein>
    <recommendedName>
        <fullName evidence="3">LytR/CpsA/Psr regulator C-terminal domain-containing protein</fullName>
    </recommendedName>
</protein>
<comment type="caution">
    <text evidence="4">The sequence shown here is derived from an EMBL/GenBank/DDBJ whole genome shotgun (WGS) entry which is preliminary data.</text>
</comment>
<dbReference type="EMBL" id="JAFIDA010000001">
    <property type="protein sequence ID" value="MBP1327095.1"/>
    <property type="molecule type" value="Genomic_DNA"/>
</dbReference>
<dbReference type="AlphaFoldDB" id="A0A940PVP3"/>
<dbReference type="InterPro" id="IPR027381">
    <property type="entry name" value="LytR/CpsA/Psr_C"/>
</dbReference>
<name>A0A940PVP3_9MICO</name>